<feature type="transmembrane region" description="Helical" evidence="7">
    <location>
        <begin position="6"/>
        <end position="25"/>
    </location>
</feature>
<dbReference type="OrthoDB" id="38045at2759"/>
<evidence type="ECO:0000256" key="5">
    <source>
        <dbReference type="ARBA" id="ARBA00022857"/>
    </source>
</evidence>
<dbReference type="InterPro" id="IPR052206">
    <property type="entry name" value="Retinol_saturase"/>
</dbReference>
<gene>
    <name evidence="8" type="ORF">GSTENG00021055001</name>
</gene>
<dbReference type="Pfam" id="PF13450">
    <property type="entry name" value="NAD_binding_8"/>
    <property type="match status" value="1"/>
</dbReference>
<dbReference type="InterPro" id="IPR016035">
    <property type="entry name" value="Acyl_Trfase/lysoPLipase"/>
</dbReference>
<dbReference type="AlphaFoldDB" id="Q4SBA9"/>
<comment type="caution">
    <text evidence="8">The sequence shown here is derived from an EMBL/GenBank/DDBJ whole genome shotgun (WGS) entry which is preliminary data.</text>
</comment>
<evidence type="ECO:0000256" key="1">
    <source>
        <dbReference type="ARBA" id="ARBA00005855"/>
    </source>
</evidence>
<name>Q4SBA9_TETNG</name>
<keyword evidence="7" id="KW-0812">Transmembrane</keyword>
<keyword evidence="7" id="KW-1133">Transmembrane helix</keyword>
<proteinExistence type="inferred from homology"/>
<dbReference type="EMBL" id="CAAE01014676">
    <property type="protein sequence ID" value="CAG02073.1"/>
    <property type="molecule type" value="Genomic_DNA"/>
</dbReference>
<protein>
    <submittedName>
        <fullName evidence="8">(spotted green pufferfish) hypothetical protein</fullName>
    </submittedName>
</protein>
<reference evidence="8" key="1">
    <citation type="journal article" date="2004" name="Nature">
        <title>Genome duplication in the teleost fish Tetraodon nigroviridis reveals the early vertebrate proto-karyotype.</title>
        <authorList>
            <person name="Jaillon O."/>
            <person name="Aury J.-M."/>
            <person name="Brunet F."/>
            <person name="Petit J.-L."/>
            <person name="Stange-Thomann N."/>
            <person name="Mauceli E."/>
            <person name="Bouneau L."/>
            <person name="Fischer C."/>
            <person name="Ozouf-Costaz C."/>
            <person name="Bernot A."/>
            <person name="Nicaud S."/>
            <person name="Jaffe D."/>
            <person name="Fisher S."/>
            <person name="Lutfalla G."/>
            <person name="Dossat C."/>
            <person name="Segurens B."/>
            <person name="Dasilva C."/>
            <person name="Salanoubat M."/>
            <person name="Levy M."/>
            <person name="Boudet N."/>
            <person name="Castellano S."/>
            <person name="Anthouard V."/>
            <person name="Jubin C."/>
            <person name="Castelli V."/>
            <person name="Katinka M."/>
            <person name="Vacherie B."/>
            <person name="Biemont C."/>
            <person name="Skalli Z."/>
            <person name="Cattolico L."/>
            <person name="Poulain J."/>
            <person name="De Berardinis V."/>
            <person name="Cruaud C."/>
            <person name="Duprat S."/>
            <person name="Brottier P."/>
            <person name="Coutanceau J.-P."/>
            <person name="Gouzy J."/>
            <person name="Parra G."/>
            <person name="Lardier G."/>
            <person name="Chapple C."/>
            <person name="McKernan K.J."/>
            <person name="McEwan P."/>
            <person name="Bosak S."/>
            <person name="Kellis M."/>
            <person name="Volff J.-N."/>
            <person name="Guigo R."/>
            <person name="Zody M.C."/>
            <person name="Mesirov J."/>
            <person name="Lindblad-Toh K."/>
            <person name="Birren B."/>
            <person name="Nusbaum C."/>
            <person name="Kahn D."/>
            <person name="Robinson-Rechavi M."/>
            <person name="Laudet V."/>
            <person name="Schachter V."/>
            <person name="Quetier F."/>
            <person name="Saurin W."/>
            <person name="Scarpelli C."/>
            <person name="Wincker P."/>
            <person name="Lander E.S."/>
            <person name="Weissenbach J."/>
            <person name="Roest Crollius H."/>
        </authorList>
    </citation>
    <scope>NUCLEOTIDE SEQUENCE [LARGE SCALE GENOMIC DNA]</scope>
</reference>
<keyword evidence="6" id="KW-0520">NAD</keyword>
<dbReference type="PANTHER" id="PTHR46091">
    <property type="entry name" value="BLR7054 PROTEIN"/>
    <property type="match status" value="1"/>
</dbReference>
<dbReference type="Gene3D" id="3.50.50.60">
    <property type="entry name" value="FAD/NAD(P)-binding domain"/>
    <property type="match status" value="2"/>
</dbReference>
<evidence type="ECO:0000256" key="6">
    <source>
        <dbReference type="ARBA" id="ARBA00023027"/>
    </source>
</evidence>
<keyword evidence="3" id="KW-0732">Signal</keyword>
<dbReference type="SUPFAM" id="SSF52151">
    <property type="entry name" value="FabD/lysophospholipase-like"/>
    <property type="match status" value="1"/>
</dbReference>
<dbReference type="PRINTS" id="PR00411">
    <property type="entry name" value="PNDRDTASEI"/>
</dbReference>
<dbReference type="Gene3D" id="3.40.1090.10">
    <property type="entry name" value="Cytosolic phospholipase A2 catalytic domain"/>
    <property type="match status" value="1"/>
</dbReference>
<dbReference type="SUPFAM" id="SSF51905">
    <property type="entry name" value="FAD/NAD(P)-binding domain"/>
    <property type="match status" value="1"/>
</dbReference>
<keyword evidence="2" id="KW-0285">Flavoprotein</keyword>
<dbReference type="KEGG" id="tng:GSTEN00021055G001"/>
<sequence>MWWWLIGGVSCVLLVAVVIFFWTTGQRYKVFSEKSLRPPGPLVTDKKQRDDRLKKGFRVDRVPVALDAVVIGSGVGGLTAAALLAKAGKRVLVLEQHDQAGGCTHTFENKGFEFDVGIHYLGQLHENSLLKVALDQITEGQLQFAQLEDHFDTLLLGPPDQPREYHIHAGKTEMASSLKKQFPGEEEAIDRFMKLIKTASRHTPLVAILKIVPYWMVHLLVWTGLLDRVSSVFSLAATTHSKMISSLTQNKDLQALSAYLFYGVPPKESSFLINALLLHHYKRGAYYPRGGASEFAFHIVPVIQQAGGAVLVRAPVQRVLLNQQGKACGVTVLKGQEEIKVRAPVVISNAGIFNTFQKFLPKEIQDTPEVQSLLGKVRHGMGSFLVFVGLDGSKEELGIVSTNFWMYKDNNLDALMESYFSLSREEVLGNIPMMFITFPSAKDPTANIRHPGKSCMTLLTMARYEWFEEWEGTKLGKRGQNYLDLKNNMAQELLDWALMVFPQLKDKVVMMDAATPLTNVHYLGAPRGEMYGAEHNLERFIPETIARTRPQTPVSGLYLTALPQAVDVMEANAHHAEVIIRHSHSLCAGEQDYIDKRKQVVREALNSLGISCGGQRSSVALIGSLAQMQEEGLLDTLLYFGGVSGSTWAMSSLYSDPQWSTNMNKAVSRLSDPGVELEQALAWLHERTKEEYFSLSDIWGVLISAGIMKQVTEQHPFYIKYST</sequence>
<feature type="transmembrane region" description="Helical" evidence="7">
    <location>
        <begin position="64"/>
        <end position="85"/>
    </location>
</feature>
<accession>Q4SBA9</accession>
<evidence type="ECO:0000256" key="2">
    <source>
        <dbReference type="ARBA" id="ARBA00022630"/>
    </source>
</evidence>
<evidence type="ECO:0000313" key="8">
    <source>
        <dbReference type="EMBL" id="CAG02073.1"/>
    </source>
</evidence>
<organism evidence="8">
    <name type="scientific">Tetraodon nigroviridis</name>
    <name type="common">Spotted green pufferfish</name>
    <name type="synonym">Chelonodon nigroviridis</name>
    <dbReference type="NCBI Taxonomy" id="99883"/>
    <lineage>
        <taxon>Eukaryota</taxon>
        <taxon>Metazoa</taxon>
        <taxon>Chordata</taxon>
        <taxon>Craniata</taxon>
        <taxon>Vertebrata</taxon>
        <taxon>Euteleostomi</taxon>
        <taxon>Actinopterygii</taxon>
        <taxon>Neopterygii</taxon>
        <taxon>Teleostei</taxon>
        <taxon>Neoteleostei</taxon>
        <taxon>Acanthomorphata</taxon>
        <taxon>Eupercaria</taxon>
        <taxon>Tetraodontiformes</taxon>
        <taxon>Tetradontoidea</taxon>
        <taxon>Tetraodontidae</taxon>
        <taxon>Tetraodon</taxon>
    </lineage>
</organism>
<evidence type="ECO:0000256" key="4">
    <source>
        <dbReference type="ARBA" id="ARBA00022827"/>
    </source>
</evidence>
<reference evidence="8" key="2">
    <citation type="submission" date="2004-02" db="EMBL/GenBank/DDBJ databases">
        <authorList>
            <consortium name="Genoscope"/>
            <consortium name="Whitehead Institute Centre for Genome Research"/>
        </authorList>
    </citation>
    <scope>NUCLEOTIDE SEQUENCE</scope>
</reference>
<evidence type="ECO:0000256" key="7">
    <source>
        <dbReference type="SAM" id="Phobius"/>
    </source>
</evidence>
<evidence type="ECO:0000256" key="3">
    <source>
        <dbReference type="ARBA" id="ARBA00022729"/>
    </source>
</evidence>
<dbReference type="InterPro" id="IPR036188">
    <property type="entry name" value="FAD/NAD-bd_sf"/>
</dbReference>
<comment type="similarity">
    <text evidence="1">Belongs to the carotenoid/retinoid oxidoreductase family. CrtISO subfamily.</text>
</comment>
<dbReference type="PANTHER" id="PTHR46091:SF2">
    <property type="entry name" value="AMINE OXIDASE DOMAIN-CONTAINING PROTEIN"/>
    <property type="match status" value="1"/>
</dbReference>
<keyword evidence="7" id="KW-0472">Membrane</keyword>
<keyword evidence="5" id="KW-0521">NADP</keyword>
<keyword evidence="4" id="KW-0274">FAD</keyword>